<dbReference type="InterPro" id="IPR007889">
    <property type="entry name" value="HTH_Psq"/>
</dbReference>
<evidence type="ECO:0000256" key="1">
    <source>
        <dbReference type="ARBA" id="ARBA00004123"/>
    </source>
</evidence>
<dbReference type="Proteomes" id="UP001159363">
    <property type="component" value="Chromosome X"/>
</dbReference>
<protein>
    <recommendedName>
        <fullName evidence="3">HTH psq-type domain-containing protein</fullName>
    </recommendedName>
</protein>
<evidence type="ECO:0000313" key="5">
    <source>
        <dbReference type="Proteomes" id="UP001159363"/>
    </source>
</evidence>
<reference evidence="4 5" key="1">
    <citation type="submission" date="2023-02" db="EMBL/GenBank/DDBJ databases">
        <title>LHISI_Scaffold_Assembly.</title>
        <authorList>
            <person name="Stuart O.P."/>
            <person name="Cleave R."/>
            <person name="Magrath M.J.L."/>
            <person name="Mikheyev A.S."/>
        </authorList>
    </citation>
    <scope>NUCLEOTIDE SEQUENCE [LARGE SCALE GENOMIC DNA]</scope>
    <source>
        <strain evidence="4">Daus_M_001</strain>
        <tissue evidence="4">Leg muscle</tissue>
    </source>
</reference>
<comment type="subcellular location">
    <subcellularLocation>
        <location evidence="1">Nucleus</location>
    </subcellularLocation>
</comment>
<keyword evidence="2" id="KW-0812">Transmembrane</keyword>
<dbReference type="Pfam" id="PF04218">
    <property type="entry name" value="CENP-B_N"/>
    <property type="match status" value="1"/>
</dbReference>
<keyword evidence="2" id="KW-0472">Membrane</keyword>
<dbReference type="InterPro" id="IPR009057">
    <property type="entry name" value="Homeodomain-like_sf"/>
</dbReference>
<name>A0ABQ9HLC5_9NEOP</name>
<proteinExistence type="predicted"/>
<gene>
    <name evidence="4" type="ORF">PR048_011361</name>
</gene>
<accession>A0ABQ9HLC5</accession>
<dbReference type="SUPFAM" id="SSF46689">
    <property type="entry name" value="Homeodomain-like"/>
    <property type="match status" value="1"/>
</dbReference>
<dbReference type="EMBL" id="JARBHB010000004">
    <property type="protein sequence ID" value="KAJ8885165.1"/>
    <property type="molecule type" value="Genomic_DNA"/>
</dbReference>
<feature type="domain" description="HTH psq-type" evidence="3">
    <location>
        <begin position="35"/>
        <end position="84"/>
    </location>
</feature>
<evidence type="ECO:0000313" key="4">
    <source>
        <dbReference type="EMBL" id="KAJ8885165.1"/>
    </source>
</evidence>
<feature type="transmembrane region" description="Helical" evidence="2">
    <location>
        <begin position="15"/>
        <end position="34"/>
    </location>
</feature>
<keyword evidence="5" id="KW-1185">Reference proteome</keyword>
<evidence type="ECO:0000259" key="3">
    <source>
        <dbReference type="Pfam" id="PF04218"/>
    </source>
</evidence>
<comment type="caution">
    <text evidence="4">The sequence shown here is derived from an EMBL/GenBank/DDBJ whole genome shotgun (WGS) entry which is preliminary data.</text>
</comment>
<keyword evidence="2" id="KW-1133">Transmembrane helix</keyword>
<evidence type="ECO:0000256" key="2">
    <source>
        <dbReference type="SAM" id="Phobius"/>
    </source>
</evidence>
<sequence>MVLAWNTQGHLDINTAGQLIPSSLLVSVVMLQSVKRKQVMLKLKQNVKIYIMLERGMKVSGTKKEYGIVETTVYDIKKNSAKLKMFMANSKPEKNVDSRKTLHTA</sequence>
<organism evidence="4 5">
    <name type="scientific">Dryococelus australis</name>
    <dbReference type="NCBI Taxonomy" id="614101"/>
    <lineage>
        <taxon>Eukaryota</taxon>
        <taxon>Metazoa</taxon>
        <taxon>Ecdysozoa</taxon>
        <taxon>Arthropoda</taxon>
        <taxon>Hexapoda</taxon>
        <taxon>Insecta</taxon>
        <taxon>Pterygota</taxon>
        <taxon>Neoptera</taxon>
        <taxon>Polyneoptera</taxon>
        <taxon>Phasmatodea</taxon>
        <taxon>Verophasmatodea</taxon>
        <taxon>Anareolatae</taxon>
        <taxon>Phasmatidae</taxon>
        <taxon>Eurycanthinae</taxon>
        <taxon>Dryococelus</taxon>
    </lineage>
</organism>